<feature type="transmembrane region" description="Helical" evidence="1">
    <location>
        <begin position="163"/>
        <end position="184"/>
    </location>
</feature>
<feature type="transmembrane region" description="Helical" evidence="1">
    <location>
        <begin position="119"/>
        <end position="138"/>
    </location>
</feature>
<keyword evidence="1" id="KW-1133">Transmembrane helix</keyword>
<evidence type="ECO:0000313" key="4">
    <source>
        <dbReference type="Proteomes" id="UP000053477"/>
    </source>
</evidence>
<sequence length="191" mass="21760">MSSNISEEIVWNVLVFRYTIAATISLVAYEYLINLDNEIQYLWSHRFKLGSCLLFLCRYLPVLDTSIAIFEFGLNCTFSYSECKSMLKFSFGLIYLQYCLSNVVLYTHTYAVWGGGKRLLALLIGSYTLSVAGGVYSLHVLDHGAYELHSKPWIGCIVTNQSFSYGCFASVLVDSSMLFPYVLFNRFEKLD</sequence>
<dbReference type="EMBL" id="KQ085916">
    <property type="protein sequence ID" value="KLO16400.1"/>
    <property type="molecule type" value="Genomic_DNA"/>
</dbReference>
<protein>
    <recommendedName>
        <fullName evidence="2">DUF6533 domain-containing protein</fullName>
    </recommendedName>
</protein>
<dbReference type="InterPro" id="IPR045340">
    <property type="entry name" value="DUF6533"/>
</dbReference>
<dbReference type="AlphaFoldDB" id="A0A0H2RWM5"/>
<proteinExistence type="predicted"/>
<keyword evidence="1" id="KW-0812">Transmembrane</keyword>
<dbReference type="Pfam" id="PF20151">
    <property type="entry name" value="DUF6533"/>
    <property type="match status" value="1"/>
</dbReference>
<feature type="transmembrane region" description="Helical" evidence="1">
    <location>
        <begin position="53"/>
        <end position="74"/>
    </location>
</feature>
<evidence type="ECO:0000313" key="3">
    <source>
        <dbReference type="EMBL" id="KLO16400.1"/>
    </source>
</evidence>
<evidence type="ECO:0000256" key="1">
    <source>
        <dbReference type="SAM" id="Phobius"/>
    </source>
</evidence>
<dbReference type="InParanoid" id="A0A0H2RWM5"/>
<evidence type="ECO:0000259" key="2">
    <source>
        <dbReference type="Pfam" id="PF20151"/>
    </source>
</evidence>
<keyword evidence="4" id="KW-1185">Reference proteome</keyword>
<feature type="transmembrane region" description="Helical" evidence="1">
    <location>
        <begin position="86"/>
        <end position="107"/>
    </location>
</feature>
<organism evidence="3 4">
    <name type="scientific">Schizopora paradoxa</name>
    <dbReference type="NCBI Taxonomy" id="27342"/>
    <lineage>
        <taxon>Eukaryota</taxon>
        <taxon>Fungi</taxon>
        <taxon>Dikarya</taxon>
        <taxon>Basidiomycota</taxon>
        <taxon>Agaricomycotina</taxon>
        <taxon>Agaricomycetes</taxon>
        <taxon>Hymenochaetales</taxon>
        <taxon>Schizoporaceae</taxon>
        <taxon>Schizopora</taxon>
    </lineage>
</organism>
<accession>A0A0H2RWM5</accession>
<keyword evidence="1" id="KW-0472">Membrane</keyword>
<dbReference type="OrthoDB" id="3341843at2759"/>
<dbReference type="Proteomes" id="UP000053477">
    <property type="component" value="Unassembled WGS sequence"/>
</dbReference>
<reference evidence="3 4" key="1">
    <citation type="submission" date="2015-04" db="EMBL/GenBank/DDBJ databases">
        <title>Complete genome sequence of Schizopora paradoxa KUC8140, a cosmopolitan wood degrader in East Asia.</title>
        <authorList>
            <consortium name="DOE Joint Genome Institute"/>
            <person name="Min B."/>
            <person name="Park H."/>
            <person name="Jang Y."/>
            <person name="Kim J.-J."/>
            <person name="Kim K.H."/>
            <person name="Pangilinan J."/>
            <person name="Lipzen A."/>
            <person name="Riley R."/>
            <person name="Grigoriev I.V."/>
            <person name="Spatafora J.W."/>
            <person name="Choi I.-G."/>
        </authorList>
    </citation>
    <scope>NUCLEOTIDE SEQUENCE [LARGE SCALE GENOMIC DNA]</scope>
    <source>
        <strain evidence="3 4">KUC8140</strain>
    </source>
</reference>
<gene>
    <name evidence="3" type="ORF">SCHPADRAFT_937886</name>
</gene>
<feature type="transmembrane region" description="Helical" evidence="1">
    <location>
        <begin position="15"/>
        <end position="32"/>
    </location>
</feature>
<feature type="domain" description="DUF6533" evidence="2">
    <location>
        <begin position="18"/>
        <end position="63"/>
    </location>
</feature>
<name>A0A0H2RWM5_9AGAM</name>